<dbReference type="PROSITE" id="PS50293">
    <property type="entry name" value="TPR_REGION"/>
    <property type="match status" value="1"/>
</dbReference>
<feature type="repeat" description="TPR" evidence="1">
    <location>
        <begin position="419"/>
        <end position="452"/>
    </location>
</feature>
<evidence type="ECO:0000256" key="2">
    <source>
        <dbReference type="SAM" id="Coils"/>
    </source>
</evidence>
<keyword evidence="3" id="KW-0812">Transmembrane</keyword>
<feature type="coiled-coil region" evidence="2">
    <location>
        <begin position="289"/>
        <end position="323"/>
    </location>
</feature>
<reference evidence="4" key="1">
    <citation type="journal article" date="2021" name="PeerJ">
        <title>Extensive microbial diversity within the chicken gut microbiome revealed by metagenomics and culture.</title>
        <authorList>
            <person name="Gilroy R."/>
            <person name="Ravi A."/>
            <person name="Getino M."/>
            <person name="Pursley I."/>
            <person name="Horton D.L."/>
            <person name="Alikhan N.F."/>
            <person name="Baker D."/>
            <person name="Gharbi K."/>
            <person name="Hall N."/>
            <person name="Watson M."/>
            <person name="Adriaenssens E.M."/>
            <person name="Foster-Nyarko E."/>
            <person name="Jarju S."/>
            <person name="Secka A."/>
            <person name="Antonio M."/>
            <person name="Oren A."/>
            <person name="Chaudhuri R.R."/>
            <person name="La Ragione R."/>
            <person name="Hildebrand F."/>
            <person name="Pallen M.J."/>
        </authorList>
    </citation>
    <scope>NUCLEOTIDE SEQUENCE</scope>
    <source>
        <strain evidence="4">CHK195-6426</strain>
    </source>
</reference>
<name>A0A9D1R5T3_9FIRM</name>
<dbReference type="Proteomes" id="UP000824265">
    <property type="component" value="Unassembled WGS sequence"/>
</dbReference>
<dbReference type="InterPro" id="IPR019734">
    <property type="entry name" value="TPR_rpt"/>
</dbReference>
<evidence type="ECO:0000256" key="3">
    <source>
        <dbReference type="SAM" id="Phobius"/>
    </source>
</evidence>
<protein>
    <submittedName>
        <fullName evidence="4">Tetratricopeptide repeat protein</fullName>
    </submittedName>
</protein>
<evidence type="ECO:0000313" key="4">
    <source>
        <dbReference type="EMBL" id="HIW81038.1"/>
    </source>
</evidence>
<feature type="repeat" description="TPR" evidence="1">
    <location>
        <begin position="157"/>
        <end position="190"/>
    </location>
</feature>
<dbReference type="Pfam" id="PF13181">
    <property type="entry name" value="TPR_8"/>
    <property type="match status" value="1"/>
</dbReference>
<dbReference type="PANTHER" id="PTHR12558">
    <property type="entry name" value="CELL DIVISION CYCLE 16,23,27"/>
    <property type="match status" value="1"/>
</dbReference>
<organism evidence="4 5">
    <name type="scientific">Candidatus Acetatifactor stercoripullorum</name>
    <dbReference type="NCBI Taxonomy" id="2838414"/>
    <lineage>
        <taxon>Bacteria</taxon>
        <taxon>Bacillati</taxon>
        <taxon>Bacillota</taxon>
        <taxon>Clostridia</taxon>
        <taxon>Lachnospirales</taxon>
        <taxon>Lachnospiraceae</taxon>
        <taxon>Acetatifactor</taxon>
    </lineage>
</organism>
<keyword evidence="3" id="KW-1133">Transmembrane helix</keyword>
<reference evidence="4" key="2">
    <citation type="submission" date="2021-04" db="EMBL/GenBank/DDBJ databases">
        <authorList>
            <person name="Gilroy R."/>
        </authorList>
    </citation>
    <scope>NUCLEOTIDE SEQUENCE</scope>
    <source>
        <strain evidence="4">CHK195-6426</strain>
    </source>
</reference>
<dbReference type="PROSITE" id="PS50005">
    <property type="entry name" value="TPR"/>
    <property type="match status" value="3"/>
</dbReference>
<keyword evidence="3" id="KW-0472">Membrane</keyword>
<dbReference type="RefSeq" id="WP_318704609.1">
    <property type="nucleotide sequence ID" value="NZ_CALWMU010000045.1"/>
</dbReference>
<dbReference type="PANTHER" id="PTHR12558:SF13">
    <property type="entry name" value="CELL DIVISION CYCLE PROTEIN 27 HOMOLOG"/>
    <property type="match status" value="1"/>
</dbReference>
<dbReference type="EMBL" id="DXGH01000033">
    <property type="protein sequence ID" value="HIW81038.1"/>
    <property type="molecule type" value="Genomic_DNA"/>
</dbReference>
<dbReference type="AlphaFoldDB" id="A0A9D1R5T3"/>
<dbReference type="Gene3D" id="1.25.40.10">
    <property type="entry name" value="Tetratricopeptide repeat domain"/>
    <property type="match status" value="3"/>
</dbReference>
<proteinExistence type="predicted"/>
<feature type="transmembrane region" description="Helical" evidence="3">
    <location>
        <begin position="248"/>
        <end position="271"/>
    </location>
</feature>
<keyword evidence="2" id="KW-0175">Coiled coil</keyword>
<feature type="repeat" description="TPR" evidence="1">
    <location>
        <begin position="385"/>
        <end position="418"/>
    </location>
</feature>
<dbReference type="InterPro" id="IPR011990">
    <property type="entry name" value="TPR-like_helical_dom_sf"/>
</dbReference>
<evidence type="ECO:0000313" key="5">
    <source>
        <dbReference type="Proteomes" id="UP000824265"/>
    </source>
</evidence>
<accession>A0A9D1R5T3</accession>
<comment type="caution">
    <text evidence="4">The sequence shown here is derived from an EMBL/GenBank/DDBJ whole genome shotgun (WGS) entry which is preliminary data.</text>
</comment>
<dbReference type="SUPFAM" id="SSF48452">
    <property type="entry name" value="TPR-like"/>
    <property type="match status" value="2"/>
</dbReference>
<sequence length="472" mass="52601">MFCYNCGCRLSEHDFCTACGADVSLYKKIMQVSNMYYNEGLERAGVRDLTGAIGSLRQSLKFNKNNIEARNLLGLVYFEMGEVVAALSEWVISKNLRGEKNIADDYIEMIQTNASRLEAINQTIKKYNQALAYCGQDSKDLAVIQLKKVLSLNPKFVRAHQLLALLYMDSENWEKARRELKKCMAIDRNNTQTLRYLQEVEQMLQPEEGVKQMPRHRKDEAVRYQSDNEIIIQPLNVKETRGGGVSTLVNLGIGLVIGLAAMYFLVVPAAVSNANNEAQKTITEIGNQLDTRTARITELEAQIANLEQENASLNQELEGYVGADGTLQTIDNLLSAATAYLENQDAQQTGENLESIAQSVNIEDTSQAFQSLYNVLLGAVGPELSQTYYAEGTTAYNDEDYGAAIESFTRAVYYDAANAEALYSLADAYRLNGDTENAVATYDRVIELFPDTDRARRAQRYRDDLSTAGGSQ</sequence>
<dbReference type="SMART" id="SM00028">
    <property type="entry name" value="TPR"/>
    <property type="match status" value="6"/>
</dbReference>
<keyword evidence="1" id="KW-0802">TPR repeat</keyword>
<gene>
    <name evidence="4" type="ORF">H9742_05825</name>
</gene>
<dbReference type="Pfam" id="PF13432">
    <property type="entry name" value="TPR_16"/>
    <property type="match status" value="1"/>
</dbReference>
<evidence type="ECO:0000256" key="1">
    <source>
        <dbReference type="PROSITE-ProRule" id="PRU00339"/>
    </source>
</evidence>